<proteinExistence type="predicted"/>
<organism evidence="2 3">
    <name type="scientific">Kibdelosporangium aridum</name>
    <dbReference type="NCBI Taxonomy" id="2030"/>
    <lineage>
        <taxon>Bacteria</taxon>
        <taxon>Bacillati</taxon>
        <taxon>Actinomycetota</taxon>
        <taxon>Actinomycetes</taxon>
        <taxon>Pseudonocardiales</taxon>
        <taxon>Pseudonocardiaceae</taxon>
        <taxon>Kibdelosporangium</taxon>
    </lineage>
</organism>
<keyword evidence="1" id="KW-0732">Signal</keyword>
<dbReference type="AlphaFoldDB" id="A0A1W2CGI2"/>
<feature type="chain" id="PRO_5012009243" evidence="1">
    <location>
        <begin position="30"/>
        <end position="309"/>
    </location>
</feature>
<dbReference type="Pfam" id="PF03640">
    <property type="entry name" value="Lipoprotein_15"/>
    <property type="match status" value="2"/>
</dbReference>
<dbReference type="PANTHER" id="PTHR39335">
    <property type="entry name" value="BLL4220 PROTEIN"/>
    <property type="match status" value="1"/>
</dbReference>
<dbReference type="GO" id="GO:0043448">
    <property type="term" value="P:alkane catabolic process"/>
    <property type="evidence" value="ECO:0007669"/>
    <property type="project" value="TreeGrafter"/>
</dbReference>
<name>A0A1W2CGI2_KIBAR</name>
<keyword evidence="2" id="KW-0449">Lipoprotein</keyword>
<sequence length="309" mass="31488">MLRKHVVSFAALTAVGVAVLSACGGQNGAAPPSVDTGTTPVVKAEDVSSEGLSLLSGTAKSNNAQANTGDWAKGSDGTANTAAKDVARKWVALKASKAGALNPVVVNGAGLTLYRFDDDDANPSKSVCNGECAVTWPPVTVERGTKVFIAGIKKQDVGTVRRDDGSLQLTVGGWPVYRFNKDKKPGDTFGQGVGGKWFGVTPTGGKAGVPATTAPTTPPPANNPDGPKAGSAILFDDANFSDNGASQGVAGNGCQNLARPNVTSSISATGSMKLWSEKDCKGKSLVVDGDVTDLAELKFDNDVASIFFG</sequence>
<protein>
    <submittedName>
        <fullName evidence="2">Predicted lipoprotein with conserved Yx(FWY)xxD motif</fullName>
    </submittedName>
</protein>
<evidence type="ECO:0000313" key="2">
    <source>
        <dbReference type="EMBL" id="SMC83748.1"/>
    </source>
</evidence>
<dbReference type="PROSITE" id="PS51257">
    <property type="entry name" value="PROKAR_LIPOPROTEIN"/>
    <property type="match status" value="1"/>
</dbReference>
<dbReference type="InterPro" id="IPR005297">
    <property type="entry name" value="Lipoprotein_repeat"/>
</dbReference>
<dbReference type="EMBL" id="FWXV01000002">
    <property type="protein sequence ID" value="SMC83748.1"/>
    <property type="molecule type" value="Genomic_DNA"/>
</dbReference>
<evidence type="ECO:0000313" key="3">
    <source>
        <dbReference type="Proteomes" id="UP000192674"/>
    </source>
</evidence>
<dbReference type="RefSeq" id="WP_084425706.1">
    <property type="nucleotide sequence ID" value="NZ_FWXV01000002.1"/>
</dbReference>
<reference evidence="2 3" key="1">
    <citation type="submission" date="2017-04" db="EMBL/GenBank/DDBJ databases">
        <authorList>
            <person name="Afonso C.L."/>
            <person name="Miller P.J."/>
            <person name="Scott M.A."/>
            <person name="Spackman E."/>
            <person name="Goraichik I."/>
            <person name="Dimitrov K.M."/>
            <person name="Suarez D.L."/>
            <person name="Swayne D.E."/>
        </authorList>
    </citation>
    <scope>NUCLEOTIDE SEQUENCE [LARGE SCALE GENOMIC DNA]</scope>
    <source>
        <strain evidence="2 3">DSM 43828</strain>
    </source>
</reference>
<dbReference type="PANTHER" id="PTHR39335:SF1">
    <property type="entry name" value="BLL4220 PROTEIN"/>
    <property type="match status" value="1"/>
</dbReference>
<evidence type="ECO:0000256" key="1">
    <source>
        <dbReference type="SAM" id="SignalP"/>
    </source>
</evidence>
<accession>A0A1W2CGI2</accession>
<keyword evidence="3" id="KW-1185">Reference proteome</keyword>
<feature type="signal peptide" evidence="1">
    <location>
        <begin position="1"/>
        <end position="29"/>
    </location>
</feature>
<dbReference type="Gene3D" id="2.60.20.10">
    <property type="entry name" value="Crystallins"/>
    <property type="match status" value="1"/>
</dbReference>
<dbReference type="OrthoDB" id="597632at2"/>
<dbReference type="Proteomes" id="UP000192674">
    <property type="component" value="Unassembled WGS sequence"/>
</dbReference>
<gene>
    <name evidence="2" type="ORF">SAMN05661093_01954</name>
</gene>